<comment type="caution">
    <text evidence="1">The sequence shown here is derived from an EMBL/GenBank/DDBJ whole genome shotgun (WGS) entry which is preliminary data.</text>
</comment>
<evidence type="ECO:0000313" key="2">
    <source>
        <dbReference type="Proteomes" id="UP001054945"/>
    </source>
</evidence>
<evidence type="ECO:0000313" key="1">
    <source>
        <dbReference type="EMBL" id="GIX84763.1"/>
    </source>
</evidence>
<dbReference type="Proteomes" id="UP001054945">
    <property type="component" value="Unassembled WGS sequence"/>
</dbReference>
<dbReference type="AlphaFoldDB" id="A0AAV4NJB7"/>
<proteinExistence type="predicted"/>
<organism evidence="1 2">
    <name type="scientific">Caerostris extrusa</name>
    <name type="common">Bark spider</name>
    <name type="synonym">Caerostris bankana</name>
    <dbReference type="NCBI Taxonomy" id="172846"/>
    <lineage>
        <taxon>Eukaryota</taxon>
        <taxon>Metazoa</taxon>
        <taxon>Ecdysozoa</taxon>
        <taxon>Arthropoda</taxon>
        <taxon>Chelicerata</taxon>
        <taxon>Arachnida</taxon>
        <taxon>Araneae</taxon>
        <taxon>Araneomorphae</taxon>
        <taxon>Entelegynae</taxon>
        <taxon>Araneoidea</taxon>
        <taxon>Araneidae</taxon>
        <taxon>Caerostris</taxon>
    </lineage>
</organism>
<name>A0AAV4NJB7_CAEEX</name>
<dbReference type="EMBL" id="BPLR01021000">
    <property type="protein sequence ID" value="GIX84763.1"/>
    <property type="molecule type" value="Genomic_DNA"/>
</dbReference>
<protein>
    <submittedName>
        <fullName evidence="1">Uncharacterized protein</fullName>
    </submittedName>
</protein>
<reference evidence="1 2" key="1">
    <citation type="submission" date="2021-06" db="EMBL/GenBank/DDBJ databases">
        <title>Caerostris extrusa draft genome.</title>
        <authorList>
            <person name="Kono N."/>
            <person name="Arakawa K."/>
        </authorList>
    </citation>
    <scope>NUCLEOTIDE SEQUENCE [LARGE SCALE GENOMIC DNA]</scope>
</reference>
<sequence length="94" mass="11141">MQPYPFMHQSFSKYCILCFLKQKEYESNFNLIKFLKKVLLCSSRFCLRNKRTPDDGEQSGGKLLELLSLLVKTARSEFSKYLLQAHNDLRWTLN</sequence>
<keyword evidence="2" id="KW-1185">Reference proteome</keyword>
<gene>
    <name evidence="1" type="ORF">CEXT_224431</name>
</gene>
<accession>A0AAV4NJB7</accession>